<reference evidence="3" key="2">
    <citation type="submission" date="2022-05" db="EMBL/GenBank/DDBJ databases">
        <authorList>
            <person name="Kim J.-S."/>
            <person name="Lee K."/>
            <person name="Suh M."/>
            <person name="Eom M."/>
            <person name="Kim J.-S."/>
            <person name="Kim D.-S."/>
            <person name="Ko S.-H."/>
            <person name="Shin Y."/>
            <person name="Lee J.-S."/>
        </authorList>
    </citation>
    <scope>NUCLEOTIDE SEQUENCE</scope>
    <source>
        <strain evidence="3">N237</strain>
    </source>
</reference>
<name>A0ABY4QXC0_9ACTN</name>
<proteinExistence type="predicted"/>
<feature type="transmembrane region" description="Helical" evidence="2">
    <location>
        <begin position="190"/>
        <end position="207"/>
    </location>
</feature>
<evidence type="ECO:0008006" key="5">
    <source>
        <dbReference type="Google" id="ProtNLM"/>
    </source>
</evidence>
<evidence type="ECO:0000256" key="1">
    <source>
        <dbReference type="SAM" id="MobiDB-lite"/>
    </source>
</evidence>
<sequence>MTASGAPRYRAPSPKEDARQLARTPVANPYRGELKDPYSTRPVAARAHTSTAAPAASSAAAAVGTGRRSGSPQPALADSPIPSRSLQVRAAGLSAAAAAAIPDYAVRRPLPRAALWAGIVGLVLGVLVGIFGLLVIALIGLLHSSGDFGDRSAYAGADAAYVMLGVLDFGVSALLLIGSIALISGKLAGRLLLTVGLWSSILFAVYWAKQSQIPVPIPVSLGLAAAVSLVLSYQASVTRWLGVLPAVQPE</sequence>
<feature type="region of interest" description="Disordered" evidence="1">
    <location>
        <begin position="1"/>
        <end position="80"/>
    </location>
</feature>
<feature type="transmembrane region" description="Helical" evidence="2">
    <location>
        <begin position="213"/>
        <end position="233"/>
    </location>
</feature>
<keyword evidence="2" id="KW-0812">Transmembrane</keyword>
<evidence type="ECO:0000256" key="2">
    <source>
        <dbReference type="SAM" id="Phobius"/>
    </source>
</evidence>
<accession>A0ABY4QXC0</accession>
<organism evidence="3 4">
    <name type="scientific">Jatrophihabitans telluris</name>
    <dbReference type="NCBI Taxonomy" id="2038343"/>
    <lineage>
        <taxon>Bacteria</taxon>
        <taxon>Bacillati</taxon>
        <taxon>Actinomycetota</taxon>
        <taxon>Actinomycetes</taxon>
        <taxon>Jatrophihabitantales</taxon>
        <taxon>Jatrophihabitantaceae</taxon>
        <taxon>Jatrophihabitans</taxon>
    </lineage>
</organism>
<evidence type="ECO:0000313" key="4">
    <source>
        <dbReference type="Proteomes" id="UP001056336"/>
    </source>
</evidence>
<dbReference type="EMBL" id="CP097332">
    <property type="protein sequence ID" value="UQX88331.1"/>
    <property type="molecule type" value="Genomic_DNA"/>
</dbReference>
<keyword evidence="2" id="KW-1133">Transmembrane helix</keyword>
<protein>
    <recommendedName>
        <fullName evidence="5">Integral membrane protein</fullName>
    </recommendedName>
</protein>
<feature type="transmembrane region" description="Helical" evidence="2">
    <location>
        <begin position="159"/>
        <end position="183"/>
    </location>
</feature>
<gene>
    <name evidence="3" type="ORF">M6D93_18920</name>
</gene>
<dbReference type="Proteomes" id="UP001056336">
    <property type="component" value="Chromosome"/>
</dbReference>
<keyword evidence="4" id="KW-1185">Reference proteome</keyword>
<reference evidence="3" key="1">
    <citation type="journal article" date="2018" name="Int. J. Syst. Evol. Microbiol.">
        <title>Jatrophihabitans telluris sp. nov., isolated from sediment soil of lava forest wetlands and the emended description of the genus Jatrophihabitans.</title>
        <authorList>
            <person name="Lee K.C."/>
            <person name="Suh M.K."/>
            <person name="Eom M.K."/>
            <person name="Kim K.K."/>
            <person name="Kim J.S."/>
            <person name="Kim D.S."/>
            <person name="Ko S.H."/>
            <person name="Shin Y.K."/>
            <person name="Lee J.S."/>
        </authorList>
    </citation>
    <scope>NUCLEOTIDE SEQUENCE</scope>
    <source>
        <strain evidence="3">N237</strain>
    </source>
</reference>
<feature type="compositionally biased region" description="Low complexity" evidence="1">
    <location>
        <begin position="44"/>
        <end position="71"/>
    </location>
</feature>
<feature type="transmembrane region" description="Helical" evidence="2">
    <location>
        <begin position="114"/>
        <end position="139"/>
    </location>
</feature>
<dbReference type="RefSeq" id="WP_249771722.1">
    <property type="nucleotide sequence ID" value="NZ_CP097332.1"/>
</dbReference>
<evidence type="ECO:0000313" key="3">
    <source>
        <dbReference type="EMBL" id="UQX88331.1"/>
    </source>
</evidence>
<keyword evidence="2" id="KW-0472">Membrane</keyword>